<dbReference type="RefSeq" id="WP_425563541.1">
    <property type="nucleotide sequence ID" value="NZ_BAABRT010000049.1"/>
</dbReference>
<feature type="domain" description="DUF6630" evidence="1">
    <location>
        <begin position="33"/>
        <end position="199"/>
    </location>
</feature>
<comment type="caution">
    <text evidence="2">The sequence shown here is derived from an EMBL/GenBank/DDBJ whole genome shotgun (WGS) entry which is preliminary data.</text>
</comment>
<dbReference type="EMBL" id="BAABRT010000049">
    <property type="protein sequence ID" value="GAA5526218.1"/>
    <property type="molecule type" value="Genomic_DNA"/>
</dbReference>
<evidence type="ECO:0000313" key="2">
    <source>
        <dbReference type="EMBL" id="GAA5526218.1"/>
    </source>
</evidence>
<accession>A0ABP9WSM5</accession>
<organism evidence="2 3">
    <name type="scientific">Microbulbifer aestuariivivens</name>
    <dbReference type="NCBI Taxonomy" id="1908308"/>
    <lineage>
        <taxon>Bacteria</taxon>
        <taxon>Pseudomonadati</taxon>
        <taxon>Pseudomonadota</taxon>
        <taxon>Gammaproteobacteria</taxon>
        <taxon>Cellvibrionales</taxon>
        <taxon>Microbulbiferaceae</taxon>
        <taxon>Microbulbifer</taxon>
    </lineage>
</organism>
<protein>
    <recommendedName>
        <fullName evidence="1">DUF6630 domain-containing protein</fullName>
    </recommendedName>
</protein>
<dbReference type="Proteomes" id="UP001408594">
    <property type="component" value="Unassembled WGS sequence"/>
</dbReference>
<evidence type="ECO:0000259" key="1">
    <source>
        <dbReference type="Pfam" id="PF20335"/>
    </source>
</evidence>
<sequence length="203" mass="22685">MIHGLLLLVVASLFIYGCAENMKKYPSIADQALIDLAKGFSGNDEKVISEVTLFVANPKRYFKKYEEDLYQRGIEQPTEVTSPIALIDALSKAKYLVYQDVASEPKWVLSQLDELSNGAISKVDCYKQMDEYYSNTKYGIGTFLDTEGEWPSLFECIKEAGYNLIGINEDSDSYALVLLQKKDLPVAIETASKAGIGLYFAEK</sequence>
<evidence type="ECO:0000313" key="3">
    <source>
        <dbReference type="Proteomes" id="UP001408594"/>
    </source>
</evidence>
<gene>
    <name evidence="2" type="ORF">Maes01_02817</name>
</gene>
<proteinExistence type="predicted"/>
<dbReference type="Pfam" id="PF20335">
    <property type="entry name" value="DUF6630"/>
    <property type="match status" value="1"/>
</dbReference>
<name>A0ABP9WSM5_9GAMM</name>
<keyword evidence="3" id="KW-1185">Reference proteome</keyword>
<dbReference type="InterPro" id="IPR046582">
    <property type="entry name" value="DUF6630"/>
</dbReference>
<reference evidence="2 3" key="1">
    <citation type="submission" date="2024-02" db="EMBL/GenBank/DDBJ databases">
        <title>Microbulbifer aestuariivivens NBRC 112533.</title>
        <authorList>
            <person name="Ichikawa N."/>
            <person name="Katano-Makiyama Y."/>
            <person name="Hidaka K."/>
        </authorList>
    </citation>
    <scope>NUCLEOTIDE SEQUENCE [LARGE SCALE GENOMIC DNA]</scope>
    <source>
        <strain evidence="2 3">NBRC 112533</strain>
    </source>
</reference>